<dbReference type="RefSeq" id="WP_146435357.1">
    <property type="nucleotide sequence ID" value="NZ_SJPF01000005.1"/>
</dbReference>
<dbReference type="EMBL" id="SJPF01000005">
    <property type="protein sequence ID" value="TWT30696.1"/>
    <property type="molecule type" value="Genomic_DNA"/>
</dbReference>
<evidence type="ECO:0000256" key="1">
    <source>
        <dbReference type="SAM" id="MobiDB-lite"/>
    </source>
</evidence>
<evidence type="ECO:0000313" key="3">
    <source>
        <dbReference type="Proteomes" id="UP000318878"/>
    </source>
</evidence>
<keyword evidence="3" id="KW-1185">Reference proteome</keyword>
<accession>A0A5C5UWF6</accession>
<name>A0A5C5UWF6_9BACT</name>
<dbReference type="Proteomes" id="UP000318878">
    <property type="component" value="Unassembled WGS sequence"/>
</dbReference>
<comment type="caution">
    <text evidence="2">The sequence shown here is derived from an EMBL/GenBank/DDBJ whole genome shotgun (WGS) entry which is preliminary data.</text>
</comment>
<dbReference type="AlphaFoldDB" id="A0A5C5UWF6"/>
<gene>
    <name evidence="2" type="ORF">Enr8_42190</name>
</gene>
<proteinExistence type="predicted"/>
<evidence type="ECO:0000313" key="2">
    <source>
        <dbReference type="EMBL" id="TWT30696.1"/>
    </source>
</evidence>
<reference evidence="2 3" key="1">
    <citation type="submission" date="2019-02" db="EMBL/GenBank/DDBJ databases">
        <title>Deep-cultivation of Planctomycetes and their phenomic and genomic characterization uncovers novel biology.</title>
        <authorList>
            <person name="Wiegand S."/>
            <person name="Jogler M."/>
            <person name="Boedeker C."/>
            <person name="Pinto D."/>
            <person name="Vollmers J."/>
            <person name="Rivas-Marin E."/>
            <person name="Kohn T."/>
            <person name="Peeters S.H."/>
            <person name="Heuer A."/>
            <person name="Rast P."/>
            <person name="Oberbeckmann S."/>
            <person name="Bunk B."/>
            <person name="Jeske O."/>
            <person name="Meyerdierks A."/>
            <person name="Storesund J.E."/>
            <person name="Kallscheuer N."/>
            <person name="Luecker S."/>
            <person name="Lage O.M."/>
            <person name="Pohl T."/>
            <person name="Merkel B.J."/>
            <person name="Hornburger P."/>
            <person name="Mueller R.-W."/>
            <person name="Bruemmer F."/>
            <person name="Labrenz M."/>
            <person name="Spormann A.M."/>
            <person name="Op Den Camp H."/>
            <person name="Overmann J."/>
            <person name="Amann R."/>
            <person name="Jetten M.S.M."/>
            <person name="Mascher T."/>
            <person name="Medema M.H."/>
            <person name="Devos D.P."/>
            <person name="Kaster A.-K."/>
            <person name="Ovreas L."/>
            <person name="Rohde M."/>
            <person name="Galperin M.Y."/>
            <person name="Jogler C."/>
        </authorList>
    </citation>
    <scope>NUCLEOTIDE SEQUENCE [LARGE SCALE GENOMIC DNA]</scope>
    <source>
        <strain evidence="2 3">Enr8</strain>
    </source>
</reference>
<organism evidence="2 3">
    <name type="scientific">Blastopirellula retiformator</name>
    <dbReference type="NCBI Taxonomy" id="2527970"/>
    <lineage>
        <taxon>Bacteria</taxon>
        <taxon>Pseudomonadati</taxon>
        <taxon>Planctomycetota</taxon>
        <taxon>Planctomycetia</taxon>
        <taxon>Pirellulales</taxon>
        <taxon>Pirellulaceae</taxon>
        <taxon>Blastopirellula</taxon>
    </lineage>
</organism>
<sequence length="114" mass="12878">MKWLIAGLITCVLVMSLLTLSLGAYIVVDAGRDTVNELKDGHADDTLIGGLGRVILNRIYTRMGRDRKSESPESPEPQPALVEQHRNAQHYGYTMKPHEFLQNENEPIDFKEGW</sequence>
<protein>
    <submittedName>
        <fullName evidence="2">Uncharacterized protein</fullName>
    </submittedName>
</protein>
<feature type="region of interest" description="Disordered" evidence="1">
    <location>
        <begin position="64"/>
        <end position="114"/>
    </location>
</feature>